<dbReference type="Proteomes" id="UP000031802">
    <property type="component" value="Unassembled WGS sequence"/>
</dbReference>
<dbReference type="PATRIC" id="fig|1229276.3.peg.1680"/>
<evidence type="ECO:0000313" key="1">
    <source>
        <dbReference type="EMBL" id="KGE14598.1"/>
    </source>
</evidence>
<dbReference type="OrthoDB" id="956134at2"/>
<reference evidence="2" key="1">
    <citation type="submission" date="2014-04" db="EMBL/GenBank/DDBJ databases">
        <title>Whole-Genome optical mapping and complete genome sequence of Sphingobacterium deserti sp. nov., a new spaces isolated from desert in the west of China.</title>
        <authorList>
            <person name="Teng C."/>
            <person name="Zhou Z."/>
            <person name="Li X."/>
            <person name="Chen M."/>
            <person name="Lin M."/>
            <person name="Wang L."/>
            <person name="Su S."/>
            <person name="Zhang C."/>
            <person name="Zhang W."/>
        </authorList>
    </citation>
    <scope>NUCLEOTIDE SEQUENCE [LARGE SCALE GENOMIC DNA]</scope>
    <source>
        <strain evidence="2">ACCC05744</strain>
    </source>
</reference>
<gene>
    <name evidence="1" type="ORF">DI53_1627</name>
</gene>
<dbReference type="STRING" id="1229276.DI53_1627"/>
<protein>
    <submittedName>
        <fullName evidence="1">Uncharacterized protein</fullName>
    </submittedName>
</protein>
<proteinExistence type="predicted"/>
<organism evidence="1 2">
    <name type="scientific">Sphingobacterium deserti</name>
    <dbReference type="NCBI Taxonomy" id="1229276"/>
    <lineage>
        <taxon>Bacteria</taxon>
        <taxon>Pseudomonadati</taxon>
        <taxon>Bacteroidota</taxon>
        <taxon>Sphingobacteriia</taxon>
        <taxon>Sphingobacteriales</taxon>
        <taxon>Sphingobacteriaceae</taxon>
        <taxon>Sphingobacterium</taxon>
    </lineage>
</organism>
<dbReference type="AlphaFoldDB" id="A0A0B8T4F7"/>
<accession>A0A0B8T4F7</accession>
<comment type="caution">
    <text evidence="1">The sequence shown here is derived from an EMBL/GenBank/DDBJ whole genome shotgun (WGS) entry which is preliminary data.</text>
</comment>
<reference evidence="1 2" key="2">
    <citation type="journal article" date="2015" name="PLoS ONE">
        <title>Whole-Genome Optical Mapping and Finished Genome Sequence of Sphingobacterium deserti sp. nov., a New Species Isolated from the Western Desert of China.</title>
        <authorList>
            <person name="Teng C."/>
            <person name="Zhou Z."/>
            <person name="Molnar I."/>
            <person name="Li X."/>
            <person name="Tang R."/>
            <person name="Chen M."/>
            <person name="Wang L."/>
            <person name="Su S."/>
            <person name="Zhang W."/>
            <person name="Lin M."/>
        </authorList>
    </citation>
    <scope>NUCLEOTIDE SEQUENCE [LARGE SCALE GENOMIC DNA]</scope>
    <source>
        <strain evidence="2">ACCC05744</strain>
    </source>
</reference>
<sequence>MIQANDLRIGNFVHSVEIGNEVIINSISDEGITFKNCVTFDYPTFEDITPIPLTEEILFKCGFFYDIDSDTYKISDCTLQIDMSDFEIPDAIVFGESLRYVRHLHQLQNLFFALTGKELEVKR</sequence>
<dbReference type="EMBL" id="JJMU01000024">
    <property type="protein sequence ID" value="KGE14598.1"/>
    <property type="molecule type" value="Genomic_DNA"/>
</dbReference>
<dbReference type="eggNOG" id="ENOG5033MUT">
    <property type="taxonomic scope" value="Bacteria"/>
</dbReference>
<keyword evidence="2" id="KW-1185">Reference proteome</keyword>
<name>A0A0B8T4F7_9SPHI</name>
<evidence type="ECO:0000313" key="2">
    <source>
        <dbReference type="Proteomes" id="UP000031802"/>
    </source>
</evidence>
<dbReference type="RefSeq" id="WP_037497454.1">
    <property type="nucleotide sequence ID" value="NZ_JJMU01000024.1"/>
</dbReference>